<evidence type="ECO:0000313" key="8">
    <source>
        <dbReference type="EMBL" id="QDT91159.1"/>
    </source>
</evidence>
<evidence type="ECO:0000256" key="7">
    <source>
        <dbReference type="RuleBase" id="RU000599"/>
    </source>
</evidence>
<keyword evidence="3 6" id="KW-0028">Amino-acid biosynthesis</keyword>
<keyword evidence="9" id="KW-1185">Reference proteome</keyword>
<evidence type="ECO:0000256" key="3">
    <source>
        <dbReference type="ARBA" id="ARBA00022605"/>
    </source>
</evidence>
<dbReference type="PANTHER" id="PTHR23133:SF2">
    <property type="entry name" value="IMIDAZOLEGLYCEROL-PHOSPHATE DEHYDRATASE"/>
    <property type="match status" value="1"/>
</dbReference>
<dbReference type="FunFam" id="3.30.230.40:FF:000003">
    <property type="entry name" value="Imidazoleglycerol-phosphate dehydratase HisB"/>
    <property type="match status" value="1"/>
</dbReference>
<dbReference type="InterPro" id="IPR000807">
    <property type="entry name" value="ImidazoleglycerolP_deHydtase"/>
</dbReference>
<dbReference type="NCBIfam" id="NF002109">
    <property type="entry name" value="PRK00951.1-5"/>
    <property type="match status" value="1"/>
</dbReference>
<comment type="subcellular location">
    <subcellularLocation>
        <location evidence="6 7">Cytoplasm</location>
    </subcellularLocation>
</comment>
<dbReference type="PANTHER" id="PTHR23133">
    <property type="entry name" value="IMIDAZOLEGLYCEROL-PHOSPHATE DEHYDRATASE HIS7"/>
    <property type="match status" value="1"/>
</dbReference>
<sequence>MSRKASIKRDTAETQIELSLELDGSGQSDIQTGVGFFDHMLTLLARHALFDLTIKANGDLDVDYHHTVEDVGICLGKTLCEAVGDKKGITRYGSITLPMEETLVTTALDLSGRSWFVFDVQFPTEKIGQFDTELVREFWQAFASNGLLNLHQVLHHGGNSHHISEGLFKGTARALRQAVAIDPRQQGVPSSKGVL</sequence>
<reference evidence="8 9" key="1">
    <citation type="submission" date="2019-02" db="EMBL/GenBank/DDBJ databases">
        <title>Deep-cultivation of Planctomycetes and their phenomic and genomic characterization uncovers novel biology.</title>
        <authorList>
            <person name="Wiegand S."/>
            <person name="Jogler M."/>
            <person name="Boedeker C."/>
            <person name="Pinto D."/>
            <person name="Vollmers J."/>
            <person name="Rivas-Marin E."/>
            <person name="Kohn T."/>
            <person name="Peeters S.H."/>
            <person name="Heuer A."/>
            <person name="Rast P."/>
            <person name="Oberbeckmann S."/>
            <person name="Bunk B."/>
            <person name="Jeske O."/>
            <person name="Meyerdierks A."/>
            <person name="Storesund J.E."/>
            <person name="Kallscheuer N."/>
            <person name="Luecker S."/>
            <person name="Lage O.M."/>
            <person name="Pohl T."/>
            <person name="Merkel B.J."/>
            <person name="Hornburger P."/>
            <person name="Mueller R.-W."/>
            <person name="Bruemmer F."/>
            <person name="Labrenz M."/>
            <person name="Spormann A.M."/>
            <person name="Op den Camp H."/>
            <person name="Overmann J."/>
            <person name="Amann R."/>
            <person name="Jetten M.S.M."/>
            <person name="Mascher T."/>
            <person name="Medema M.H."/>
            <person name="Devos D.P."/>
            <person name="Kaster A.-K."/>
            <person name="Ovreas L."/>
            <person name="Rohde M."/>
            <person name="Galperin M.Y."/>
            <person name="Jogler C."/>
        </authorList>
    </citation>
    <scope>NUCLEOTIDE SEQUENCE [LARGE SCALE GENOMIC DNA]</scope>
    <source>
        <strain evidence="8 9">Pan161</strain>
    </source>
</reference>
<evidence type="ECO:0000256" key="6">
    <source>
        <dbReference type="HAMAP-Rule" id="MF_00076"/>
    </source>
</evidence>
<dbReference type="Proteomes" id="UP000316855">
    <property type="component" value="Chromosome"/>
</dbReference>
<dbReference type="InterPro" id="IPR020568">
    <property type="entry name" value="Ribosomal_Su5_D2-typ_SF"/>
</dbReference>
<dbReference type="UniPathway" id="UPA00031">
    <property type="reaction ID" value="UER00011"/>
</dbReference>
<dbReference type="HAMAP" id="MF_00076">
    <property type="entry name" value="HisB"/>
    <property type="match status" value="1"/>
</dbReference>
<keyword evidence="6" id="KW-0963">Cytoplasm</keyword>
<comment type="similarity">
    <text evidence="6 7">Belongs to the imidazoleglycerol-phosphate dehydratase family.</text>
</comment>
<dbReference type="GO" id="GO:0000105">
    <property type="term" value="P:L-histidine biosynthetic process"/>
    <property type="evidence" value="ECO:0007669"/>
    <property type="project" value="UniProtKB-UniRule"/>
</dbReference>
<dbReference type="Gene3D" id="3.30.230.40">
    <property type="entry name" value="Imidazole glycerol phosphate dehydratase, domain 1"/>
    <property type="match status" value="2"/>
</dbReference>
<dbReference type="GO" id="GO:0005737">
    <property type="term" value="C:cytoplasm"/>
    <property type="evidence" value="ECO:0007669"/>
    <property type="project" value="UniProtKB-SubCell"/>
</dbReference>
<dbReference type="FunFam" id="3.30.230.40:FF:000001">
    <property type="entry name" value="Imidazoleglycerol-phosphate dehydratase HisB"/>
    <property type="match status" value="1"/>
</dbReference>
<dbReference type="Pfam" id="PF00475">
    <property type="entry name" value="IGPD"/>
    <property type="match status" value="1"/>
</dbReference>
<organism evidence="8 9">
    <name type="scientific">Gimesia algae</name>
    <dbReference type="NCBI Taxonomy" id="2527971"/>
    <lineage>
        <taxon>Bacteria</taxon>
        <taxon>Pseudomonadati</taxon>
        <taxon>Planctomycetota</taxon>
        <taxon>Planctomycetia</taxon>
        <taxon>Planctomycetales</taxon>
        <taxon>Planctomycetaceae</taxon>
        <taxon>Gimesia</taxon>
    </lineage>
</organism>
<dbReference type="InterPro" id="IPR038494">
    <property type="entry name" value="IGPD_sf"/>
</dbReference>
<dbReference type="KEGG" id="gax:Pan161_28140"/>
<gene>
    <name evidence="6 8" type="primary">hisB</name>
    <name evidence="8" type="ORF">Pan161_28140</name>
</gene>
<keyword evidence="4 6" id="KW-0368">Histidine biosynthesis</keyword>
<dbReference type="CDD" id="cd07914">
    <property type="entry name" value="IGPD"/>
    <property type="match status" value="1"/>
</dbReference>
<dbReference type="AlphaFoldDB" id="A0A517VDU1"/>
<protein>
    <recommendedName>
        <fullName evidence="2 6">Imidazoleglycerol-phosphate dehydratase</fullName>
        <shortName evidence="6">IGPD</shortName>
        <ecNumber evidence="6 7">4.2.1.19</ecNumber>
    </recommendedName>
</protein>
<evidence type="ECO:0000256" key="5">
    <source>
        <dbReference type="ARBA" id="ARBA00023239"/>
    </source>
</evidence>
<evidence type="ECO:0000256" key="4">
    <source>
        <dbReference type="ARBA" id="ARBA00023102"/>
    </source>
</evidence>
<comment type="catalytic activity">
    <reaction evidence="6 7">
        <text>D-erythro-1-(imidazol-4-yl)glycerol 3-phosphate = 3-(imidazol-4-yl)-2-oxopropyl phosphate + H2O</text>
        <dbReference type="Rhea" id="RHEA:11040"/>
        <dbReference type="ChEBI" id="CHEBI:15377"/>
        <dbReference type="ChEBI" id="CHEBI:57766"/>
        <dbReference type="ChEBI" id="CHEBI:58278"/>
        <dbReference type="EC" id="4.2.1.19"/>
    </reaction>
</comment>
<dbReference type="GO" id="GO:0004424">
    <property type="term" value="F:imidazoleglycerol-phosphate dehydratase activity"/>
    <property type="evidence" value="ECO:0007669"/>
    <property type="project" value="UniProtKB-UniRule"/>
</dbReference>
<dbReference type="NCBIfam" id="NF002114">
    <property type="entry name" value="PRK00951.2-4"/>
    <property type="match status" value="1"/>
</dbReference>
<dbReference type="PROSITE" id="PS00955">
    <property type="entry name" value="IGP_DEHYDRATASE_2"/>
    <property type="match status" value="1"/>
</dbReference>
<dbReference type="SUPFAM" id="SSF54211">
    <property type="entry name" value="Ribosomal protein S5 domain 2-like"/>
    <property type="match status" value="2"/>
</dbReference>
<evidence type="ECO:0000313" key="9">
    <source>
        <dbReference type="Proteomes" id="UP000316855"/>
    </source>
</evidence>
<dbReference type="PROSITE" id="PS00954">
    <property type="entry name" value="IGP_DEHYDRATASE_1"/>
    <property type="match status" value="1"/>
</dbReference>
<proteinExistence type="inferred from homology"/>
<dbReference type="EC" id="4.2.1.19" evidence="6 7"/>
<evidence type="ECO:0000256" key="1">
    <source>
        <dbReference type="ARBA" id="ARBA00005047"/>
    </source>
</evidence>
<dbReference type="RefSeq" id="WP_145227805.1">
    <property type="nucleotide sequence ID" value="NZ_CP036343.1"/>
</dbReference>
<accession>A0A517VDU1</accession>
<evidence type="ECO:0000256" key="2">
    <source>
        <dbReference type="ARBA" id="ARBA00016664"/>
    </source>
</evidence>
<dbReference type="InterPro" id="IPR020565">
    <property type="entry name" value="ImidazoleglycerP_deHydtase_CS"/>
</dbReference>
<name>A0A517VDU1_9PLAN</name>
<dbReference type="NCBIfam" id="NF002111">
    <property type="entry name" value="PRK00951.2-1"/>
    <property type="match status" value="1"/>
</dbReference>
<keyword evidence="5 6" id="KW-0456">Lyase</keyword>
<dbReference type="EMBL" id="CP036343">
    <property type="protein sequence ID" value="QDT91159.1"/>
    <property type="molecule type" value="Genomic_DNA"/>
</dbReference>
<dbReference type="OrthoDB" id="9790411at2"/>
<comment type="pathway">
    <text evidence="1 6 7">Amino-acid biosynthesis; L-histidine biosynthesis; L-histidine from 5-phospho-alpha-D-ribose 1-diphosphate: step 6/9.</text>
</comment>